<evidence type="ECO:0000256" key="1">
    <source>
        <dbReference type="ARBA" id="ARBA00007812"/>
    </source>
</evidence>
<dbReference type="GO" id="GO:0009099">
    <property type="term" value="P:L-valine biosynthetic process"/>
    <property type="evidence" value="ECO:0007669"/>
    <property type="project" value="TreeGrafter"/>
</dbReference>
<dbReference type="Pfam" id="PF02775">
    <property type="entry name" value="TPP_enzyme_C"/>
    <property type="match status" value="1"/>
</dbReference>
<dbReference type="PANTHER" id="PTHR18968">
    <property type="entry name" value="THIAMINE PYROPHOSPHATE ENZYMES"/>
    <property type="match status" value="1"/>
</dbReference>
<evidence type="ECO:0000259" key="2">
    <source>
        <dbReference type="Pfam" id="PF02775"/>
    </source>
</evidence>
<accession>A0A3B1BJY1</accession>
<feature type="domain" description="Thiamine pyrophosphate enzyme TPP-binding" evidence="2">
    <location>
        <begin position="81"/>
        <end position="238"/>
    </location>
</feature>
<evidence type="ECO:0000313" key="3">
    <source>
        <dbReference type="EMBL" id="VAX10900.1"/>
    </source>
</evidence>
<dbReference type="InterPro" id="IPR029061">
    <property type="entry name" value="THDP-binding"/>
</dbReference>
<organism evidence="3">
    <name type="scientific">hydrothermal vent metagenome</name>
    <dbReference type="NCBI Taxonomy" id="652676"/>
    <lineage>
        <taxon>unclassified sequences</taxon>
        <taxon>metagenomes</taxon>
        <taxon>ecological metagenomes</taxon>
    </lineage>
</organism>
<dbReference type="SUPFAM" id="SSF52518">
    <property type="entry name" value="Thiamin diphosphate-binding fold (THDP-binding)"/>
    <property type="match status" value="1"/>
</dbReference>
<dbReference type="InterPro" id="IPR011766">
    <property type="entry name" value="TPP_enzyme_TPP-bd"/>
</dbReference>
<reference evidence="3" key="1">
    <citation type="submission" date="2018-06" db="EMBL/GenBank/DDBJ databases">
        <authorList>
            <person name="Zhirakovskaya E."/>
        </authorList>
    </citation>
    <scope>NUCLEOTIDE SEQUENCE</scope>
</reference>
<dbReference type="Gene3D" id="3.40.50.970">
    <property type="match status" value="1"/>
</dbReference>
<dbReference type="GO" id="GO:0009097">
    <property type="term" value="P:isoleucine biosynthetic process"/>
    <property type="evidence" value="ECO:0007669"/>
    <property type="project" value="TreeGrafter"/>
</dbReference>
<dbReference type="GO" id="GO:0003984">
    <property type="term" value="F:acetolactate synthase activity"/>
    <property type="evidence" value="ECO:0007669"/>
    <property type="project" value="TreeGrafter"/>
</dbReference>
<protein>
    <submittedName>
        <fullName evidence="3">Acetolactate synthase large subunit homolog</fullName>
    </submittedName>
</protein>
<sequence length="265" mass="29187">MTRLHARGNTHAIFDQLLELIRSNKPVLNRQEGINDSSCIHSMLNPEDKEIMLSDAIPIKPQRLMHEINQLFPSNTRFFADTGNSVAWAIHYLQPADRRSIKRRGINAGLFRSSIEFSSMGWAIGSSLGAALGYQDGPVVCITGDGSFLMHGQELSVAIGEKLSIVFVVLNDEALGMVKHGQRLHNAEQIAYELPPTDFCAIAKAMGAHGYIIKSPEDLENLDIHDLISDKGPVVLDVRIDGEEVPPMGVRVQGLPSESRKAKWA</sequence>
<name>A0A3B1BJY1_9ZZZZ</name>
<dbReference type="GO" id="GO:0005948">
    <property type="term" value="C:acetolactate synthase complex"/>
    <property type="evidence" value="ECO:0007669"/>
    <property type="project" value="TreeGrafter"/>
</dbReference>
<gene>
    <name evidence="3" type="ORF">MNBD_GAMMA25-1118</name>
</gene>
<dbReference type="PANTHER" id="PTHR18968:SF13">
    <property type="entry name" value="ACETOLACTATE SYNTHASE CATALYTIC SUBUNIT, MITOCHONDRIAL"/>
    <property type="match status" value="1"/>
</dbReference>
<proteinExistence type="inferred from homology"/>
<dbReference type="InterPro" id="IPR045229">
    <property type="entry name" value="TPP_enz"/>
</dbReference>
<dbReference type="GO" id="GO:0030976">
    <property type="term" value="F:thiamine pyrophosphate binding"/>
    <property type="evidence" value="ECO:0007669"/>
    <property type="project" value="InterPro"/>
</dbReference>
<dbReference type="EMBL" id="UOFY01000056">
    <property type="protein sequence ID" value="VAX10900.1"/>
    <property type="molecule type" value="Genomic_DNA"/>
</dbReference>
<dbReference type="CDD" id="cd00568">
    <property type="entry name" value="TPP_enzymes"/>
    <property type="match status" value="1"/>
</dbReference>
<comment type="similarity">
    <text evidence="1">Belongs to the TPP enzyme family.</text>
</comment>
<dbReference type="AlphaFoldDB" id="A0A3B1BJY1"/>
<dbReference type="GO" id="GO:0050660">
    <property type="term" value="F:flavin adenine dinucleotide binding"/>
    <property type="evidence" value="ECO:0007669"/>
    <property type="project" value="TreeGrafter"/>
</dbReference>